<dbReference type="Gene3D" id="2.170.130.20">
    <property type="entry name" value="LCCL-like domain"/>
    <property type="match status" value="1"/>
</dbReference>
<feature type="compositionally biased region" description="Pro residues" evidence="1">
    <location>
        <begin position="188"/>
        <end position="200"/>
    </location>
</feature>
<feature type="compositionally biased region" description="Basic and acidic residues" evidence="1">
    <location>
        <begin position="422"/>
        <end position="446"/>
    </location>
</feature>
<feature type="compositionally biased region" description="Polar residues" evidence="1">
    <location>
        <begin position="245"/>
        <end position="255"/>
    </location>
</feature>
<feature type="region of interest" description="Disordered" evidence="1">
    <location>
        <begin position="1132"/>
        <end position="1156"/>
    </location>
</feature>
<feature type="compositionally biased region" description="Low complexity" evidence="1">
    <location>
        <begin position="514"/>
        <end position="525"/>
    </location>
</feature>
<dbReference type="OrthoDB" id="3596986at2759"/>
<feature type="compositionally biased region" description="Pro residues" evidence="1">
    <location>
        <begin position="392"/>
        <end position="401"/>
    </location>
</feature>
<dbReference type="InterPro" id="IPR013951">
    <property type="entry name" value="Rxt3"/>
</dbReference>
<feature type="compositionally biased region" description="Pro residues" evidence="1">
    <location>
        <begin position="352"/>
        <end position="369"/>
    </location>
</feature>
<evidence type="ECO:0000313" key="2">
    <source>
        <dbReference type="EMBL" id="KAF4636827.1"/>
    </source>
</evidence>
<evidence type="ECO:0000256" key="1">
    <source>
        <dbReference type="SAM" id="MobiDB-lite"/>
    </source>
</evidence>
<feature type="compositionally biased region" description="Low complexity" evidence="1">
    <location>
        <begin position="545"/>
        <end position="555"/>
    </location>
</feature>
<dbReference type="InterPro" id="IPR036609">
    <property type="entry name" value="LCCL_sf"/>
</dbReference>
<feature type="region of interest" description="Disordered" evidence="1">
    <location>
        <begin position="63"/>
        <end position="613"/>
    </location>
</feature>
<feature type="compositionally biased region" description="Basic and acidic residues" evidence="1">
    <location>
        <begin position="493"/>
        <end position="504"/>
    </location>
</feature>
<feature type="compositionally biased region" description="Low complexity" evidence="1">
    <location>
        <begin position="573"/>
        <end position="582"/>
    </location>
</feature>
<feature type="compositionally biased region" description="Gly residues" evidence="1">
    <location>
        <begin position="640"/>
        <end position="649"/>
    </location>
</feature>
<protein>
    <recommendedName>
        <fullName evidence="4">Histone deacetylation protein Rxt3</fullName>
    </recommendedName>
</protein>
<reference evidence="2 3" key="1">
    <citation type="submission" date="2020-03" db="EMBL/GenBank/DDBJ databases">
        <title>Draft Genome Sequence of Cudoniella acicularis.</title>
        <authorList>
            <person name="Buettner E."/>
            <person name="Kellner H."/>
        </authorList>
    </citation>
    <scope>NUCLEOTIDE SEQUENCE [LARGE SCALE GENOMIC DNA]</scope>
    <source>
        <strain evidence="2 3">DSM 108380</strain>
    </source>
</reference>
<organism evidence="2 3">
    <name type="scientific">Cudoniella acicularis</name>
    <dbReference type="NCBI Taxonomy" id="354080"/>
    <lineage>
        <taxon>Eukaryota</taxon>
        <taxon>Fungi</taxon>
        <taxon>Dikarya</taxon>
        <taxon>Ascomycota</taxon>
        <taxon>Pezizomycotina</taxon>
        <taxon>Leotiomycetes</taxon>
        <taxon>Helotiales</taxon>
        <taxon>Tricladiaceae</taxon>
        <taxon>Cudoniella</taxon>
    </lineage>
</organism>
<feature type="region of interest" description="Disordered" evidence="1">
    <location>
        <begin position="670"/>
        <end position="830"/>
    </location>
</feature>
<feature type="compositionally biased region" description="Basic residues" evidence="1">
    <location>
        <begin position="748"/>
        <end position="766"/>
    </location>
</feature>
<dbReference type="Proteomes" id="UP000566819">
    <property type="component" value="Unassembled WGS sequence"/>
</dbReference>
<keyword evidence="3" id="KW-1185">Reference proteome</keyword>
<feature type="region of interest" description="Disordered" evidence="1">
    <location>
        <begin position="1"/>
        <end position="49"/>
    </location>
</feature>
<feature type="compositionally biased region" description="Low complexity" evidence="1">
    <location>
        <begin position="772"/>
        <end position="783"/>
    </location>
</feature>
<feature type="region of interest" description="Disordered" evidence="1">
    <location>
        <begin position="868"/>
        <end position="890"/>
    </location>
</feature>
<feature type="compositionally biased region" description="Basic and acidic residues" evidence="1">
    <location>
        <begin position="36"/>
        <end position="49"/>
    </location>
</feature>
<sequence>MVSGQGGAREGAAPTPALRTLMQRAPAPAPALGLSLKREDAVDTSSRRVDANLHTLQQTISALLTPPPKIKDIMDPRQPQQHPFSRNTASPYGRTPFPPSSNQPPFSASSHPPNSTPSYSDHHHRPSEPPFYTAQRSYAPEGPSMSGPGHSRHQSASSVGHGTPVSRGMPPPSSPQQPASQTPHHSYGPPPAPRGPPVSLGPPSTFPSGRELPALPPIGGRPQNNGSSMSISSMLGGPPTVTREPPTSQYASAIGTSAAPGPVFPGTTHPSPRMSTATEYTPFRRPQTPEHPRTTFETRDHRANSAGSPQGIGHFTPEGSRRFGTPQYSRPSGLPMADERREPIRVPNPNSAIPPRPSSQPSFNPPPPQRTHENPRLATHNENMFGRRPDNVPRPPDPPNRAEPQYQRPPFEERQTPAYGFAERERQEREAVIQREREREQRERVLNEQASHAQQEYAHQIVAQRSAPTAYNRPPEPRDPREQPAWMRPNYEPSRHAYEPHPAERPPPQPAPAPNAYEYPTTTAPQYGGHGAYAPHEPRYPPTTQPTSMPPQHSSIPTSQYEASAIERQRLTQPQQHQQQHPVYSPASQNGPYPAHESPGRRNVEESQPMQQQRSFLGVQEFNRKGRLSPLPQAVQGVQGQLGGPGGEPGIKSEFGRMFSGIGSGVGAMGIPSPVATGPQSMQFSNSGQFRRDDPENMTNQDMAMENGGHNNPRSSSRGGGSRRRKLKEEDGRGDDESSNGRRTPSGRGKRAKTHHHHHHHHHHHRTEPLDSTSSPSQPHQTPFKNSKGSLVPSPPSTEVKSAPGTHSHHLPKTQHHVTTHKTPAEANPVVPLPKRTIKSNAVLESVADRRRNHLGYAYYEVTLRPGGDSSQGRLPATRRGFASTPRPLPRFEGKENCTFTIKVPRAHLTDISREEITRRRAVWGTDIYTDDSDIIAACIHEGWFRGAWPDDVDISLLDLEINDKPREVIRVEDVLTSPPSSGPWIVPENHDLEVKVLILPPLAKYYSTTRFGIRSRDWGGKHGGYQGVHDGLSFKILSVQWTTGIDGQEARSGVARTNLFREQLTAQDLEDEESLAKMMVNGNGGPVLANGLLRESFERGAEGLVNGEIKGIGTKSWNKTKTRAEVGKVEVESAAGSNGKTEPVIGSRPEKENDVVEKVTERMIENANTNIPAPDISS</sequence>
<feature type="compositionally biased region" description="Basic residues" evidence="1">
    <location>
        <begin position="807"/>
        <end position="820"/>
    </location>
</feature>
<dbReference type="EMBL" id="JAAMPI010000047">
    <property type="protein sequence ID" value="KAF4636827.1"/>
    <property type="molecule type" value="Genomic_DNA"/>
</dbReference>
<dbReference type="AlphaFoldDB" id="A0A8H4RVN3"/>
<feature type="compositionally biased region" description="Polar residues" evidence="1">
    <location>
        <begin position="678"/>
        <end position="689"/>
    </location>
</feature>
<feature type="compositionally biased region" description="Low complexity" evidence="1">
    <location>
        <begin position="176"/>
        <end position="187"/>
    </location>
</feature>
<name>A0A8H4RVN3_9HELO</name>
<proteinExistence type="predicted"/>
<evidence type="ECO:0000313" key="3">
    <source>
        <dbReference type="Proteomes" id="UP000566819"/>
    </source>
</evidence>
<evidence type="ECO:0008006" key="4">
    <source>
        <dbReference type="Google" id="ProtNLM"/>
    </source>
</evidence>
<gene>
    <name evidence="2" type="ORF">G7Y89_g1245</name>
</gene>
<feature type="compositionally biased region" description="Polar residues" evidence="1">
    <location>
        <begin position="78"/>
        <end position="90"/>
    </location>
</feature>
<dbReference type="Pfam" id="PF08642">
    <property type="entry name" value="Rxt3"/>
    <property type="match status" value="1"/>
</dbReference>
<feature type="region of interest" description="Disordered" evidence="1">
    <location>
        <begin position="636"/>
        <end position="656"/>
    </location>
</feature>
<feature type="compositionally biased region" description="Basic and acidic residues" evidence="1">
    <location>
        <begin position="727"/>
        <end position="740"/>
    </location>
</feature>
<feature type="compositionally biased region" description="Polar residues" evidence="1">
    <location>
        <begin position="268"/>
        <end position="279"/>
    </location>
</feature>
<comment type="caution">
    <text evidence="2">The sequence shown here is derived from an EMBL/GenBank/DDBJ whole genome shotgun (WGS) entry which is preliminary data.</text>
</comment>
<feature type="compositionally biased region" description="Basic and acidic residues" evidence="1">
    <location>
        <begin position="287"/>
        <end position="303"/>
    </location>
</feature>
<accession>A0A8H4RVN3</accession>